<dbReference type="Proteomes" id="UP000308037">
    <property type="component" value="Unassembled WGS sequence"/>
</dbReference>
<dbReference type="Gene3D" id="3.40.50.620">
    <property type="entry name" value="HUPs"/>
    <property type="match status" value="1"/>
</dbReference>
<comment type="caution">
    <text evidence="3">The sequence shown here is derived from an EMBL/GenBank/DDBJ whole genome shotgun (WGS) entry which is preliminary data.</text>
</comment>
<evidence type="ECO:0000313" key="4">
    <source>
        <dbReference type="Proteomes" id="UP000308037"/>
    </source>
</evidence>
<proteinExistence type="inferred from homology"/>
<reference evidence="3 4" key="1">
    <citation type="submission" date="2019-04" db="EMBL/GenBank/DDBJ databases">
        <title>Natronomonas sp. F20-122 a newhaloarchaeon isolated from a saline saltern of Isla Bacuta, Huelva, Spain.</title>
        <authorList>
            <person name="Duran-Viseras A."/>
            <person name="Sanchez-Porro C."/>
            <person name="Ventosa A."/>
        </authorList>
    </citation>
    <scope>NUCLEOTIDE SEQUENCE [LARGE SCALE GENOMIC DNA]</scope>
    <source>
        <strain evidence="3 4">F20-122</strain>
    </source>
</reference>
<keyword evidence="4" id="KW-1185">Reference proteome</keyword>
<dbReference type="OrthoDB" id="307404at2157"/>
<dbReference type="CDD" id="cd00293">
    <property type="entry name" value="USP-like"/>
    <property type="match status" value="1"/>
</dbReference>
<accession>A0A4U5JA63</accession>
<dbReference type="PANTHER" id="PTHR46268:SF6">
    <property type="entry name" value="UNIVERSAL STRESS PROTEIN UP12"/>
    <property type="match status" value="1"/>
</dbReference>
<evidence type="ECO:0000313" key="3">
    <source>
        <dbReference type="EMBL" id="TKR25141.1"/>
    </source>
</evidence>
<gene>
    <name evidence="3" type="ORF">DM868_12395</name>
</gene>
<evidence type="ECO:0000259" key="2">
    <source>
        <dbReference type="Pfam" id="PF00582"/>
    </source>
</evidence>
<dbReference type="EMBL" id="QKNX01000005">
    <property type="protein sequence ID" value="TKR25141.1"/>
    <property type="molecule type" value="Genomic_DNA"/>
</dbReference>
<feature type="domain" description="UspA" evidence="2">
    <location>
        <begin position="3"/>
        <end position="143"/>
    </location>
</feature>
<dbReference type="InterPro" id="IPR014729">
    <property type="entry name" value="Rossmann-like_a/b/a_fold"/>
</dbReference>
<organism evidence="3 4">
    <name type="scientific">Natronomonas salsuginis</name>
    <dbReference type="NCBI Taxonomy" id="2217661"/>
    <lineage>
        <taxon>Archaea</taxon>
        <taxon>Methanobacteriati</taxon>
        <taxon>Methanobacteriota</taxon>
        <taxon>Stenosarchaea group</taxon>
        <taxon>Halobacteria</taxon>
        <taxon>Halobacteriales</taxon>
        <taxon>Natronomonadaceae</taxon>
        <taxon>Natronomonas</taxon>
    </lineage>
</organism>
<dbReference type="InterPro" id="IPR006016">
    <property type="entry name" value="UspA"/>
</dbReference>
<dbReference type="Pfam" id="PF00582">
    <property type="entry name" value="Usp"/>
    <property type="match status" value="1"/>
</dbReference>
<comment type="similarity">
    <text evidence="1">Belongs to the universal stress protein A family.</text>
</comment>
<sequence>MAILAAIDEDERSRIVARIAFNLAEAYDDTLVALHVIPEEDFEAHKESLKSIPEFRDYSFTQAADAAADFAEDFVLETVDDMDSQQLEGRGRMGDVAQEILSEVDSLAPRFLVISGRRRSPTGKALFGDTAQKVLLNAECPVVTQMNEQ</sequence>
<dbReference type="RefSeq" id="WP_137277155.1">
    <property type="nucleotide sequence ID" value="NZ_QKNX01000005.1"/>
</dbReference>
<evidence type="ECO:0000256" key="1">
    <source>
        <dbReference type="ARBA" id="ARBA00008791"/>
    </source>
</evidence>
<dbReference type="SUPFAM" id="SSF52402">
    <property type="entry name" value="Adenine nucleotide alpha hydrolases-like"/>
    <property type="match status" value="1"/>
</dbReference>
<name>A0A4U5JA63_9EURY</name>
<protein>
    <submittedName>
        <fullName evidence="3">Universal stress protein</fullName>
    </submittedName>
</protein>
<dbReference type="AlphaFoldDB" id="A0A4U5JA63"/>
<dbReference type="PANTHER" id="PTHR46268">
    <property type="entry name" value="STRESS RESPONSE PROTEIN NHAX"/>
    <property type="match status" value="1"/>
</dbReference>